<evidence type="ECO:0000313" key="8">
    <source>
        <dbReference type="EMBL" id="KAJ9592139.1"/>
    </source>
</evidence>
<comment type="catalytic activity">
    <reaction evidence="6">
        <text>an adenosine in mRNA + S-adenosyl-L-methionine = an N(1)-methyladenosine in mRNA + S-adenosyl-L-homocysteine + H(+)</text>
        <dbReference type="Rhea" id="RHEA:55392"/>
        <dbReference type="Rhea" id="RHEA-COMP:12414"/>
        <dbReference type="Rhea" id="RHEA-COMP:12415"/>
        <dbReference type="ChEBI" id="CHEBI:15378"/>
        <dbReference type="ChEBI" id="CHEBI:57856"/>
        <dbReference type="ChEBI" id="CHEBI:59789"/>
        <dbReference type="ChEBI" id="CHEBI:74411"/>
        <dbReference type="ChEBI" id="CHEBI:74491"/>
    </reaction>
</comment>
<comment type="caution">
    <text evidence="8">The sequence shown here is derived from an EMBL/GenBank/DDBJ whole genome shotgun (WGS) entry which is preliminary data.</text>
</comment>
<feature type="non-terminal residue" evidence="8">
    <location>
        <position position="1"/>
    </location>
</feature>
<evidence type="ECO:0000313" key="9">
    <source>
        <dbReference type="Proteomes" id="UP001233999"/>
    </source>
</evidence>
<gene>
    <name evidence="8" type="ORF">L9F63_001367</name>
</gene>
<evidence type="ECO:0000256" key="4">
    <source>
        <dbReference type="ARBA" id="ARBA00022691"/>
    </source>
</evidence>
<dbReference type="InterPro" id="IPR049470">
    <property type="entry name" value="TRM61_C"/>
</dbReference>
<proteinExistence type="predicted"/>
<dbReference type="PROSITE" id="PS51620">
    <property type="entry name" value="SAM_TRM61"/>
    <property type="match status" value="1"/>
</dbReference>
<dbReference type="EMBL" id="JASPKZ010003845">
    <property type="protein sequence ID" value="KAJ9592139.1"/>
    <property type="molecule type" value="Genomic_DNA"/>
</dbReference>
<reference evidence="8" key="2">
    <citation type="submission" date="2023-05" db="EMBL/GenBank/DDBJ databases">
        <authorList>
            <person name="Fouks B."/>
        </authorList>
    </citation>
    <scope>NUCLEOTIDE SEQUENCE</scope>
    <source>
        <strain evidence="8">Stay&amp;Tobe</strain>
        <tissue evidence="8">Testes</tissue>
    </source>
</reference>
<feature type="non-terminal residue" evidence="8">
    <location>
        <position position="96"/>
    </location>
</feature>
<evidence type="ECO:0000259" key="7">
    <source>
        <dbReference type="Pfam" id="PF08704"/>
    </source>
</evidence>
<dbReference type="EC" id="2.1.1.220" evidence="1"/>
<dbReference type="GO" id="GO:0030488">
    <property type="term" value="P:tRNA methylation"/>
    <property type="evidence" value="ECO:0007669"/>
    <property type="project" value="InterPro"/>
</dbReference>
<sequence length="96" mass="10843">GRFLSFSPCIEQVQKTCEALNQNGFLELTTMECLQKELQVQTRTMAIMDFSFLKEPTEDLATGRERVLTDAVPLVTDLFVSGAPPESTYQYFLNSL</sequence>
<dbReference type="SUPFAM" id="SSF53335">
    <property type="entry name" value="S-adenosyl-L-methionine-dependent methyltransferases"/>
    <property type="match status" value="1"/>
</dbReference>
<keyword evidence="4" id="KW-0949">S-adenosyl-L-methionine</keyword>
<dbReference type="GO" id="GO:0031515">
    <property type="term" value="C:tRNA (m1A) methyltransferase complex"/>
    <property type="evidence" value="ECO:0007669"/>
    <property type="project" value="InterPro"/>
</dbReference>
<dbReference type="Proteomes" id="UP001233999">
    <property type="component" value="Unassembled WGS sequence"/>
</dbReference>
<dbReference type="AlphaFoldDB" id="A0AAD8EJE7"/>
<dbReference type="Pfam" id="PF08704">
    <property type="entry name" value="GCD14"/>
    <property type="match status" value="1"/>
</dbReference>
<name>A0AAD8EJE7_DIPPU</name>
<dbReference type="GO" id="GO:0160107">
    <property type="term" value="F:tRNA (adenine(58)-N1)-methyltransferase activity"/>
    <property type="evidence" value="ECO:0007669"/>
    <property type="project" value="UniProtKB-EC"/>
</dbReference>
<evidence type="ECO:0000256" key="3">
    <source>
        <dbReference type="ARBA" id="ARBA00022679"/>
    </source>
</evidence>
<protein>
    <recommendedName>
        <fullName evidence="1">tRNA (adenine(58)-N(1))-methyltransferase</fullName>
        <ecNumber evidence="1">2.1.1.220</ecNumber>
    </recommendedName>
</protein>
<evidence type="ECO:0000256" key="2">
    <source>
        <dbReference type="ARBA" id="ARBA00022603"/>
    </source>
</evidence>
<evidence type="ECO:0000256" key="5">
    <source>
        <dbReference type="ARBA" id="ARBA00022694"/>
    </source>
</evidence>
<evidence type="ECO:0000256" key="1">
    <source>
        <dbReference type="ARBA" id="ARBA00012796"/>
    </source>
</evidence>
<keyword evidence="3" id="KW-0808">Transferase</keyword>
<dbReference type="InterPro" id="IPR014816">
    <property type="entry name" value="tRNA_MeTrfase_Gcd14"/>
</dbReference>
<organism evidence="8 9">
    <name type="scientific">Diploptera punctata</name>
    <name type="common">Pacific beetle cockroach</name>
    <dbReference type="NCBI Taxonomy" id="6984"/>
    <lineage>
        <taxon>Eukaryota</taxon>
        <taxon>Metazoa</taxon>
        <taxon>Ecdysozoa</taxon>
        <taxon>Arthropoda</taxon>
        <taxon>Hexapoda</taxon>
        <taxon>Insecta</taxon>
        <taxon>Pterygota</taxon>
        <taxon>Neoptera</taxon>
        <taxon>Polyneoptera</taxon>
        <taxon>Dictyoptera</taxon>
        <taxon>Blattodea</taxon>
        <taxon>Blaberoidea</taxon>
        <taxon>Blaberidae</taxon>
        <taxon>Diplopterinae</taxon>
        <taxon>Diploptera</taxon>
    </lineage>
</organism>
<keyword evidence="5" id="KW-0819">tRNA processing</keyword>
<dbReference type="Gene3D" id="3.40.50.150">
    <property type="entry name" value="Vaccinia Virus protein VP39"/>
    <property type="match status" value="1"/>
</dbReference>
<keyword evidence="2" id="KW-0489">Methyltransferase</keyword>
<feature type="domain" description="tRNA (adenine(58)-N(1))-methyltransferase catalytic subunit TRM61 C-terminal" evidence="7">
    <location>
        <begin position="1"/>
        <end position="59"/>
    </location>
</feature>
<accession>A0AAD8EJE7</accession>
<evidence type="ECO:0000256" key="6">
    <source>
        <dbReference type="ARBA" id="ARBA00048481"/>
    </source>
</evidence>
<reference evidence="8" key="1">
    <citation type="journal article" date="2023" name="IScience">
        <title>Live-bearing cockroach genome reveals convergent evolutionary mechanisms linked to viviparity in insects and beyond.</title>
        <authorList>
            <person name="Fouks B."/>
            <person name="Harrison M.C."/>
            <person name="Mikhailova A.A."/>
            <person name="Marchal E."/>
            <person name="English S."/>
            <person name="Carruthers M."/>
            <person name="Jennings E.C."/>
            <person name="Chiamaka E.L."/>
            <person name="Frigard R.A."/>
            <person name="Pippel M."/>
            <person name="Attardo G.M."/>
            <person name="Benoit J.B."/>
            <person name="Bornberg-Bauer E."/>
            <person name="Tobe S.S."/>
        </authorList>
    </citation>
    <scope>NUCLEOTIDE SEQUENCE</scope>
    <source>
        <strain evidence="8">Stay&amp;Tobe</strain>
    </source>
</reference>
<dbReference type="InterPro" id="IPR029063">
    <property type="entry name" value="SAM-dependent_MTases_sf"/>
</dbReference>
<keyword evidence="9" id="KW-1185">Reference proteome</keyword>